<comment type="caution">
    <text evidence="2">The sequence shown here is derived from an EMBL/GenBank/DDBJ whole genome shotgun (WGS) entry which is preliminary data.</text>
</comment>
<dbReference type="PANTHER" id="PTHR31793">
    <property type="entry name" value="4-HYDROXYBENZOYL-COA THIOESTERASE FAMILY MEMBER"/>
    <property type="match status" value="1"/>
</dbReference>
<protein>
    <submittedName>
        <fullName evidence="2">Acyl-[acyl-carrier-protein] thioesterase</fullName>
    </submittedName>
</protein>
<dbReference type="PANTHER" id="PTHR31793:SF37">
    <property type="entry name" value="ACYL-COA THIOESTER HYDROLASE YBGC"/>
    <property type="match status" value="1"/>
</dbReference>
<sequence length="280" mass="32772">MTMPIRKTVTLRTHTFDLDWNRHVTSRTYEKFGYDARFSILEDLGYSVHRCLEEEIQYISHSAFIKFLGQQFANSDIEVVTELSRDKDGLLYWKQNLIDAKGKPACELYSTSYLQSKDGTKLILDVPLLEENWKESGIHKKSEEQFTLEHHWPIPFSDMNCFWNLPSDSIWKIFEEGRFLFFREVIDLSLIKATDTTTFFMGGEIQINELPSPGSKITLHSWIETFEKIRFYFRQDIVGEDGKVLVSMKDEQLFVALSASRPKKAPPEFIAKVEKFIEKK</sequence>
<evidence type="ECO:0000313" key="3">
    <source>
        <dbReference type="Proteomes" id="UP000298264"/>
    </source>
</evidence>
<evidence type="ECO:0000256" key="1">
    <source>
        <dbReference type="ARBA" id="ARBA00022801"/>
    </source>
</evidence>
<gene>
    <name evidence="2" type="ORF">EHS11_02910</name>
</gene>
<dbReference type="Proteomes" id="UP000298264">
    <property type="component" value="Unassembled WGS sequence"/>
</dbReference>
<dbReference type="OrthoDB" id="334274at2"/>
<keyword evidence="3" id="KW-1185">Reference proteome</keyword>
<keyword evidence="1" id="KW-0378">Hydrolase</keyword>
<reference evidence="2" key="1">
    <citation type="journal article" date="2019" name="PLoS Negl. Trop. Dis.">
        <title>Revisiting the worldwide diversity of Leptospira species in the environment.</title>
        <authorList>
            <person name="Vincent A.T."/>
            <person name="Schiettekatte O."/>
            <person name="Bourhy P."/>
            <person name="Veyrier F.J."/>
            <person name="Picardeau M."/>
        </authorList>
    </citation>
    <scope>NUCLEOTIDE SEQUENCE [LARGE SCALE GENOMIC DNA]</scope>
    <source>
        <strain evidence="2">201400974</strain>
    </source>
</reference>
<dbReference type="EMBL" id="RQHV01000018">
    <property type="protein sequence ID" value="TGN14032.1"/>
    <property type="molecule type" value="Genomic_DNA"/>
</dbReference>
<dbReference type="AlphaFoldDB" id="A0A4R9LTP5"/>
<proteinExistence type="predicted"/>
<dbReference type="SUPFAM" id="SSF54637">
    <property type="entry name" value="Thioesterase/thiol ester dehydrase-isomerase"/>
    <property type="match status" value="2"/>
</dbReference>
<dbReference type="InterPro" id="IPR029069">
    <property type="entry name" value="HotDog_dom_sf"/>
</dbReference>
<organism evidence="2 3">
    <name type="scientific">Leptospira ilyithenensis</name>
    <dbReference type="NCBI Taxonomy" id="2484901"/>
    <lineage>
        <taxon>Bacteria</taxon>
        <taxon>Pseudomonadati</taxon>
        <taxon>Spirochaetota</taxon>
        <taxon>Spirochaetia</taxon>
        <taxon>Leptospirales</taxon>
        <taxon>Leptospiraceae</taxon>
        <taxon>Leptospira</taxon>
    </lineage>
</organism>
<accession>A0A4R9LTP5</accession>
<dbReference type="GO" id="GO:0047617">
    <property type="term" value="F:fatty acyl-CoA hydrolase activity"/>
    <property type="evidence" value="ECO:0007669"/>
    <property type="project" value="TreeGrafter"/>
</dbReference>
<evidence type="ECO:0000313" key="2">
    <source>
        <dbReference type="EMBL" id="TGN14032.1"/>
    </source>
</evidence>
<dbReference type="Gene3D" id="3.10.129.10">
    <property type="entry name" value="Hotdog Thioesterase"/>
    <property type="match status" value="2"/>
</dbReference>
<dbReference type="InterPro" id="IPR050563">
    <property type="entry name" value="4-hydroxybenzoyl-CoA_TE"/>
</dbReference>
<name>A0A4R9LTP5_9LEPT</name>